<dbReference type="SUPFAM" id="SSF54593">
    <property type="entry name" value="Glyoxalase/Bleomycin resistance protein/Dihydroxybiphenyl dioxygenase"/>
    <property type="match status" value="1"/>
</dbReference>
<dbReference type="PROSITE" id="PS51819">
    <property type="entry name" value="VOC"/>
    <property type="match status" value="1"/>
</dbReference>
<organism evidence="2 3">
    <name type="scientific">Glutamicibacter ardleyensis</name>
    <dbReference type="NCBI Taxonomy" id="225894"/>
    <lineage>
        <taxon>Bacteria</taxon>
        <taxon>Bacillati</taxon>
        <taxon>Actinomycetota</taxon>
        <taxon>Actinomycetes</taxon>
        <taxon>Micrococcales</taxon>
        <taxon>Micrococcaceae</taxon>
        <taxon>Glutamicibacter</taxon>
    </lineage>
</organism>
<dbReference type="EMBL" id="BMKX01000003">
    <property type="protein sequence ID" value="GGJ58113.1"/>
    <property type="molecule type" value="Genomic_DNA"/>
</dbReference>
<reference evidence="3" key="1">
    <citation type="journal article" date="2019" name="Int. J. Syst. Evol. Microbiol.">
        <title>The Global Catalogue of Microorganisms (GCM) 10K type strain sequencing project: providing services to taxonomists for standard genome sequencing and annotation.</title>
        <authorList>
            <consortium name="The Broad Institute Genomics Platform"/>
            <consortium name="The Broad Institute Genome Sequencing Center for Infectious Disease"/>
            <person name="Wu L."/>
            <person name="Ma J."/>
        </authorList>
    </citation>
    <scope>NUCLEOTIDE SEQUENCE [LARGE SCALE GENOMIC DNA]</scope>
    <source>
        <strain evidence="3">CGMCC 1.3685</strain>
    </source>
</reference>
<dbReference type="Pfam" id="PF00903">
    <property type="entry name" value="Glyoxalase"/>
    <property type="match status" value="1"/>
</dbReference>
<feature type="domain" description="VOC" evidence="1">
    <location>
        <begin position="23"/>
        <end position="147"/>
    </location>
</feature>
<dbReference type="Gene3D" id="3.30.720.120">
    <property type="match status" value="1"/>
</dbReference>
<dbReference type="CDD" id="cd07246">
    <property type="entry name" value="VOC_like"/>
    <property type="match status" value="1"/>
</dbReference>
<dbReference type="PANTHER" id="PTHR34109">
    <property type="entry name" value="BNAUNNG04460D PROTEIN-RELATED"/>
    <property type="match status" value="1"/>
</dbReference>
<dbReference type="InterPro" id="IPR037523">
    <property type="entry name" value="VOC_core"/>
</dbReference>
<comment type="caution">
    <text evidence="2">The sequence shown here is derived from an EMBL/GenBank/DDBJ whole genome shotgun (WGS) entry which is preliminary data.</text>
</comment>
<evidence type="ECO:0000313" key="3">
    <source>
        <dbReference type="Proteomes" id="UP000606115"/>
    </source>
</evidence>
<dbReference type="PANTHER" id="PTHR34109:SF1">
    <property type="entry name" value="VOC DOMAIN-CONTAINING PROTEIN"/>
    <property type="match status" value="1"/>
</dbReference>
<name>A0ABQ2DHQ9_9MICC</name>
<dbReference type="GeneID" id="303303976"/>
<evidence type="ECO:0000313" key="2">
    <source>
        <dbReference type="EMBL" id="GGJ58113.1"/>
    </source>
</evidence>
<gene>
    <name evidence="2" type="ORF">GCM10007173_16110</name>
</gene>
<keyword evidence="3" id="KW-1185">Reference proteome</keyword>
<dbReference type="RefSeq" id="WP_188684936.1">
    <property type="nucleotide sequence ID" value="NZ_BMKX01000003.1"/>
</dbReference>
<dbReference type="Gene3D" id="3.30.720.110">
    <property type="match status" value="1"/>
</dbReference>
<protein>
    <submittedName>
        <fullName evidence="2">Glyoxalase</fullName>
    </submittedName>
</protein>
<dbReference type="InterPro" id="IPR004360">
    <property type="entry name" value="Glyas_Fos-R_dOase_dom"/>
</dbReference>
<proteinExistence type="predicted"/>
<sequence length="169" mass="18177">MENQEENTIGVTGTYTADGIPRGSTSLTPFLAIKNAANAVEFYRDVFGAQFVDCTEIGGVMVHADLDFGNGKLQLGEPSPDCGLVAPPEPPSACYSMALYCSNVDELVARAQAAGATVREPAATFVSGDRFASIIDPFGVRWSLLSRVIDLSEDESRQRVARWAAEQQR</sequence>
<dbReference type="InterPro" id="IPR029068">
    <property type="entry name" value="Glyas_Bleomycin-R_OHBP_Dase"/>
</dbReference>
<accession>A0ABQ2DHQ9</accession>
<dbReference type="Proteomes" id="UP000606115">
    <property type="component" value="Unassembled WGS sequence"/>
</dbReference>
<evidence type="ECO:0000259" key="1">
    <source>
        <dbReference type="PROSITE" id="PS51819"/>
    </source>
</evidence>